<dbReference type="SUPFAM" id="SSF46894">
    <property type="entry name" value="C-terminal effector domain of the bipartite response regulators"/>
    <property type="match status" value="1"/>
</dbReference>
<keyword evidence="2" id="KW-0805">Transcription regulation</keyword>
<evidence type="ECO:0000256" key="1">
    <source>
        <dbReference type="ARBA" id="ARBA00022553"/>
    </source>
</evidence>
<dbReference type="InterPro" id="IPR000792">
    <property type="entry name" value="Tscrpt_reg_LuxR_C"/>
</dbReference>
<dbReference type="RefSeq" id="WP_213000116.1">
    <property type="nucleotide sequence ID" value="NZ_BAAATW010000016.1"/>
</dbReference>
<dbReference type="PANTHER" id="PTHR43214:SF24">
    <property type="entry name" value="TRANSCRIPTIONAL REGULATORY PROTEIN NARL-RELATED"/>
    <property type="match status" value="1"/>
</dbReference>
<dbReference type="Pfam" id="PF00196">
    <property type="entry name" value="GerE"/>
    <property type="match status" value="1"/>
</dbReference>
<feature type="domain" description="HTH luxR-type" evidence="6">
    <location>
        <begin position="148"/>
        <end position="213"/>
    </location>
</feature>
<gene>
    <name evidence="8" type="ORF">Aco04nite_55090</name>
</gene>
<sequence length="215" mass="22939">MIRVVLVDDQELIRAGLRALLASVPDVEVVAEAGDGVAGLAVVRRHLPDVVLMDLRMPGGDGLTATAQITRDASLNGVRVLVLTTFDEATEIDSAIRAGAAGYLLKDIGSDDLRRAVRVVAAGDNLLSPAVTRHVMDRLASQDAPAEPDPRLARLTEREREVLSRVGLGETNQEIGEALFISPATARTYVSRILAKLGARDRTQLAVIAHREGLA</sequence>
<keyword evidence="1 5" id="KW-0597">Phosphoprotein</keyword>
<dbReference type="InterPro" id="IPR001789">
    <property type="entry name" value="Sig_transdc_resp-reg_receiver"/>
</dbReference>
<dbReference type="PROSITE" id="PS50043">
    <property type="entry name" value="HTH_LUXR_2"/>
    <property type="match status" value="1"/>
</dbReference>
<evidence type="ECO:0000313" key="9">
    <source>
        <dbReference type="Proteomes" id="UP000680865"/>
    </source>
</evidence>
<feature type="domain" description="Response regulatory" evidence="7">
    <location>
        <begin position="3"/>
        <end position="121"/>
    </location>
</feature>
<dbReference type="InterPro" id="IPR039420">
    <property type="entry name" value="WalR-like"/>
</dbReference>
<evidence type="ECO:0000259" key="6">
    <source>
        <dbReference type="PROSITE" id="PS50043"/>
    </source>
</evidence>
<feature type="modified residue" description="4-aspartylphosphate" evidence="5">
    <location>
        <position position="54"/>
    </location>
</feature>
<keyword evidence="3 8" id="KW-0238">DNA-binding</keyword>
<comment type="caution">
    <text evidence="8">The sequence shown here is derived from an EMBL/GenBank/DDBJ whole genome shotgun (WGS) entry which is preliminary data.</text>
</comment>
<accession>A0A919SU01</accession>
<reference evidence="8" key="1">
    <citation type="submission" date="2021-03" db="EMBL/GenBank/DDBJ databases">
        <title>Whole genome shotgun sequence of Actinoplanes consettensis NBRC 14913.</title>
        <authorList>
            <person name="Komaki H."/>
            <person name="Tamura T."/>
        </authorList>
    </citation>
    <scope>NUCLEOTIDE SEQUENCE</scope>
    <source>
        <strain evidence="8">NBRC 14913</strain>
    </source>
</reference>
<dbReference type="GO" id="GO:0000160">
    <property type="term" value="P:phosphorelay signal transduction system"/>
    <property type="evidence" value="ECO:0007669"/>
    <property type="project" value="InterPro"/>
</dbReference>
<dbReference type="EMBL" id="BOQP01000030">
    <property type="protein sequence ID" value="GIM77387.1"/>
    <property type="molecule type" value="Genomic_DNA"/>
</dbReference>
<evidence type="ECO:0000256" key="3">
    <source>
        <dbReference type="ARBA" id="ARBA00023125"/>
    </source>
</evidence>
<dbReference type="PROSITE" id="PS50110">
    <property type="entry name" value="RESPONSE_REGULATORY"/>
    <property type="match status" value="1"/>
</dbReference>
<dbReference type="GO" id="GO:0006355">
    <property type="term" value="P:regulation of DNA-templated transcription"/>
    <property type="evidence" value="ECO:0007669"/>
    <property type="project" value="InterPro"/>
</dbReference>
<proteinExistence type="predicted"/>
<protein>
    <submittedName>
        <fullName evidence="8">DNA-binding response regulator</fullName>
    </submittedName>
</protein>
<dbReference type="SMART" id="SM00421">
    <property type="entry name" value="HTH_LUXR"/>
    <property type="match status" value="1"/>
</dbReference>
<dbReference type="Proteomes" id="UP000680865">
    <property type="component" value="Unassembled WGS sequence"/>
</dbReference>
<keyword evidence="9" id="KW-1185">Reference proteome</keyword>
<dbReference type="CDD" id="cd17535">
    <property type="entry name" value="REC_NarL-like"/>
    <property type="match status" value="1"/>
</dbReference>
<evidence type="ECO:0000259" key="7">
    <source>
        <dbReference type="PROSITE" id="PS50110"/>
    </source>
</evidence>
<dbReference type="PRINTS" id="PR00038">
    <property type="entry name" value="HTHLUXR"/>
</dbReference>
<dbReference type="InterPro" id="IPR016032">
    <property type="entry name" value="Sig_transdc_resp-reg_C-effctor"/>
</dbReference>
<dbReference type="PANTHER" id="PTHR43214">
    <property type="entry name" value="TWO-COMPONENT RESPONSE REGULATOR"/>
    <property type="match status" value="1"/>
</dbReference>
<name>A0A919SU01_9ACTN</name>
<dbReference type="AlphaFoldDB" id="A0A919SU01"/>
<dbReference type="SMART" id="SM00448">
    <property type="entry name" value="REC"/>
    <property type="match status" value="1"/>
</dbReference>
<evidence type="ECO:0000256" key="2">
    <source>
        <dbReference type="ARBA" id="ARBA00023015"/>
    </source>
</evidence>
<organism evidence="8 9">
    <name type="scientific">Winogradskya consettensis</name>
    <dbReference type="NCBI Taxonomy" id="113560"/>
    <lineage>
        <taxon>Bacteria</taxon>
        <taxon>Bacillati</taxon>
        <taxon>Actinomycetota</taxon>
        <taxon>Actinomycetes</taxon>
        <taxon>Micromonosporales</taxon>
        <taxon>Micromonosporaceae</taxon>
        <taxon>Winogradskya</taxon>
    </lineage>
</organism>
<dbReference type="SUPFAM" id="SSF52172">
    <property type="entry name" value="CheY-like"/>
    <property type="match status" value="1"/>
</dbReference>
<evidence type="ECO:0000256" key="5">
    <source>
        <dbReference type="PROSITE-ProRule" id="PRU00169"/>
    </source>
</evidence>
<dbReference type="InterPro" id="IPR011006">
    <property type="entry name" value="CheY-like_superfamily"/>
</dbReference>
<keyword evidence="4" id="KW-0804">Transcription</keyword>
<dbReference type="GO" id="GO:0003677">
    <property type="term" value="F:DNA binding"/>
    <property type="evidence" value="ECO:0007669"/>
    <property type="project" value="UniProtKB-KW"/>
</dbReference>
<dbReference type="Gene3D" id="3.40.50.2300">
    <property type="match status" value="1"/>
</dbReference>
<evidence type="ECO:0000256" key="4">
    <source>
        <dbReference type="ARBA" id="ARBA00023163"/>
    </source>
</evidence>
<dbReference type="Pfam" id="PF00072">
    <property type="entry name" value="Response_reg"/>
    <property type="match status" value="1"/>
</dbReference>
<dbReference type="InterPro" id="IPR058245">
    <property type="entry name" value="NreC/VraR/RcsB-like_REC"/>
</dbReference>
<dbReference type="CDD" id="cd06170">
    <property type="entry name" value="LuxR_C_like"/>
    <property type="match status" value="1"/>
</dbReference>
<evidence type="ECO:0000313" key="8">
    <source>
        <dbReference type="EMBL" id="GIM77387.1"/>
    </source>
</evidence>